<dbReference type="InterPro" id="IPR003754">
    <property type="entry name" value="4pyrrol_synth_uPrphyn_synth"/>
</dbReference>
<gene>
    <name evidence="11" type="ORF">AWR36_010130</name>
</gene>
<dbReference type="RefSeq" id="WP_067084399.1">
    <property type="nucleotide sequence ID" value="NZ_LRFG02000003.1"/>
</dbReference>
<keyword evidence="5 9" id="KW-0627">Porphyrin biosynthesis</keyword>
<evidence type="ECO:0000256" key="2">
    <source>
        <dbReference type="ARBA" id="ARBA00008133"/>
    </source>
</evidence>
<comment type="pathway">
    <text evidence="1 9">Porphyrin-containing compound metabolism; protoporphyrin-IX biosynthesis; coproporphyrinogen-III from 5-aminolevulinate: step 3/4.</text>
</comment>
<feature type="domain" description="Tetrapyrrole biosynthesis uroporphyrinogen III synthase" evidence="10">
    <location>
        <begin position="24"/>
        <end position="248"/>
    </location>
</feature>
<evidence type="ECO:0000313" key="12">
    <source>
        <dbReference type="Proteomes" id="UP000218427"/>
    </source>
</evidence>
<evidence type="ECO:0000259" key="10">
    <source>
        <dbReference type="Pfam" id="PF02602"/>
    </source>
</evidence>
<keyword evidence="12" id="KW-1185">Reference proteome</keyword>
<dbReference type="PANTHER" id="PTHR38042">
    <property type="entry name" value="UROPORPHYRINOGEN-III SYNTHASE, CHLOROPLASTIC"/>
    <property type="match status" value="1"/>
</dbReference>
<dbReference type="InterPro" id="IPR039793">
    <property type="entry name" value="UROS/Hem4"/>
</dbReference>
<sequence>MEKNLQQRRILVTRPAAQAAAWCQRLQAAGADTDCIPMLAIEPVTDESGLQAIKQQILDFDQIEHAIFVSRNAVQFGFEWLDNYWPQLPIGPSYYAIGAATARALEACGVHCQSGGEAMDSEALLELPALQQPHHAKVLIFRGRGGRPLIGETLQQRGADVRYCELYHRALPAAAANELAAYHQEPDAIAVHSGETLQNLAHCIDATGSTALRDALLVCPSARVAELGKALGFSRVIAATNAGDDAMLAALERGLGGQ</sequence>
<reference evidence="11" key="1">
    <citation type="submission" date="2017-08" db="EMBL/GenBank/DDBJ databases">
        <title>Microbulbifer marisrubri sp. nov., a halophilic alphaproteobacterium isolated from marine sediment of the Yellow Sea, China.</title>
        <authorList>
            <person name="Zhang G."/>
            <person name="Xiong Q."/>
        </authorList>
    </citation>
    <scope>NUCLEOTIDE SEQUENCE [LARGE SCALE GENOMIC DNA]</scope>
    <source>
        <strain evidence="11">WRN-8</strain>
    </source>
</reference>
<evidence type="ECO:0000256" key="8">
    <source>
        <dbReference type="ARBA" id="ARBA00048617"/>
    </source>
</evidence>
<accession>A0ABX4HZI7</accession>
<proteinExistence type="inferred from homology"/>
<comment type="function">
    <text evidence="6 9">Catalyzes cyclization of the linear tetrapyrrole, hydroxymethylbilane, to the macrocyclic uroporphyrinogen III.</text>
</comment>
<dbReference type="EMBL" id="LRFG02000003">
    <property type="protein sequence ID" value="PCO05080.1"/>
    <property type="molecule type" value="Genomic_DNA"/>
</dbReference>
<dbReference type="PANTHER" id="PTHR38042:SF1">
    <property type="entry name" value="UROPORPHYRINOGEN-III SYNTHASE, CHLOROPLASTIC"/>
    <property type="match status" value="1"/>
</dbReference>
<dbReference type="InterPro" id="IPR036108">
    <property type="entry name" value="4pyrrol_syn_uPrphyn_synt_sf"/>
</dbReference>
<dbReference type="Proteomes" id="UP000218427">
    <property type="component" value="Unassembled WGS sequence"/>
</dbReference>
<dbReference type="SUPFAM" id="SSF69618">
    <property type="entry name" value="HemD-like"/>
    <property type="match status" value="1"/>
</dbReference>
<comment type="catalytic activity">
    <reaction evidence="8 9">
        <text>hydroxymethylbilane = uroporphyrinogen III + H2O</text>
        <dbReference type="Rhea" id="RHEA:18965"/>
        <dbReference type="ChEBI" id="CHEBI:15377"/>
        <dbReference type="ChEBI" id="CHEBI:57308"/>
        <dbReference type="ChEBI" id="CHEBI:57845"/>
        <dbReference type="EC" id="4.2.1.75"/>
    </reaction>
</comment>
<evidence type="ECO:0000256" key="5">
    <source>
        <dbReference type="ARBA" id="ARBA00023244"/>
    </source>
</evidence>
<protein>
    <recommendedName>
        <fullName evidence="7 9">Uroporphyrinogen-III synthase</fullName>
        <ecNumber evidence="3 9">4.2.1.75</ecNumber>
    </recommendedName>
</protein>
<evidence type="ECO:0000256" key="6">
    <source>
        <dbReference type="ARBA" id="ARBA00037589"/>
    </source>
</evidence>
<evidence type="ECO:0000256" key="4">
    <source>
        <dbReference type="ARBA" id="ARBA00023239"/>
    </source>
</evidence>
<dbReference type="Pfam" id="PF02602">
    <property type="entry name" value="HEM4"/>
    <property type="match status" value="1"/>
</dbReference>
<evidence type="ECO:0000256" key="3">
    <source>
        <dbReference type="ARBA" id="ARBA00013109"/>
    </source>
</evidence>
<dbReference type="EC" id="4.2.1.75" evidence="3 9"/>
<dbReference type="CDD" id="cd06578">
    <property type="entry name" value="HemD"/>
    <property type="match status" value="1"/>
</dbReference>
<evidence type="ECO:0000256" key="7">
    <source>
        <dbReference type="ARBA" id="ARBA00040167"/>
    </source>
</evidence>
<evidence type="ECO:0000256" key="9">
    <source>
        <dbReference type="RuleBase" id="RU366031"/>
    </source>
</evidence>
<organism evidence="11 12">
    <name type="scientific">Microbulbifer flavimaris</name>
    <dbReference type="NCBI Taxonomy" id="1781068"/>
    <lineage>
        <taxon>Bacteria</taxon>
        <taxon>Pseudomonadati</taxon>
        <taxon>Pseudomonadota</taxon>
        <taxon>Gammaproteobacteria</taxon>
        <taxon>Cellvibrionales</taxon>
        <taxon>Microbulbiferaceae</taxon>
        <taxon>Microbulbifer</taxon>
    </lineage>
</organism>
<comment type="caution">
    <text evidence="11">The sequence shown here is derived from an EMBL/GenBank/DDBJ whole genome shotgun (WGS) entry which is preliminary data.</text>
</comment>
<evidence type="ECO:0000256" key="1">
    <source>
        <dbReference type="ARBA" id="ARBA00004772"/>
    </source>
</evidence>
<keyword evidence="4 9" id="KW-0456">Lyase</keyword>
<evidence type="ECO:0000313" key="11">
    <source>
        <dbReference type="EMBL" id="PCO05080.1"/>
    </source>
</evidence>
<comment type="similarity">
    <text evidence="2 9">Belongs to the uroporphyrinogen-III synthase family.</text>
</comment>
<dbReference type="Gene3D" id="3.40.50.10090">
    <property type="match status" value="2"/>
</dbReference>
<name>A0ABX4HZI7_9GAMM</name>